<organism evidence="4 5">
    <name type="scientific">Ephemerocybe angulata</name>
    <dbReference type="NCBI Taxonomy" id="980116"/>
    <lineage>
        <taxon>Eukaryota</taxon>
        <taxon>Fungi</taxon>
        <taxon>Dikarya</taxon>
        <taxon>Basidiomycota</taxon>
        <taxon>Agaricomycotina</taxon>
        <taxon>Agaricomycetes</taxon>
        <taxon>Agaricomycetidae</taxon>
        <taxon>Agaricales</taxon>
        <taxon>Agaricineae</taxon>
        <taxon>Psathyrellaceae</taxon>
        <taxon>Ephemerocybe</taxon>
    </lineage>
</organism>
<feature type="domain" description="CCHC-type" evidence="3">
    <location>
        <begin position="320"/>
        <end position="335"/>
    </location>
</feature>
<sequence length="341" mass="37253">MMPAPQAQLLRVWDRLGVPHKESKQVSGNPLTIIGISVDTTTMTLTLPDDARMDLLQELDLWCDEAGQLARKGATLKRWQQLAGWLNWAFNVFPHLRPCLANVYAKMRGKSVPTAKIRINNAVRNDLTWARGHLSSASGVHLLECAHWDPHEDADLTVFCDASLEGMGFWIRGLNLGFYAPTVDTQGEEFIFLHESLCVLSALKHIDSTDFLPSHTTIYSDNSNTVDIYNTLKASPRVNPILKAASDIALESCSDFKVLFIPGVLSYDGVEAQKREGKGKAGGYGSGFGGGGKAGRVCDRFNQKGGCERADGMCRFRHACRKCGKPGHGETACKSGGSKEA</sequence>
<evidence type="ECO:0000313" key="5">
    <source>
        <dbReference type="Proteomes" id="UP000541558"/>
    </source>
</evidence>
<dbReference type="OrthoDB" id="198652at2759"/>
<proteinExistence type="predicted"/>
<evidence type="ECO:0000256" key="1">
    <source>
        <dbReference type="PROSITE-ProRule" id="PRU00723"/>
    </source>
</evidence>
<dbReference type="PROSITE" id="PS50103">
    <property type="entry name" value="ZF_C3H1"/>
    <property type="match status" value="1"/>
</dbReference>
<reference evidence="4 5" key="1">
    <citation type="journal article" date="2020" name="ISME J.">
        <title>Uncovering the hidden diversity of litter-decomposition mechanisms in mushroom-forming fungi.</title>
        <authorList>
            <person name="Floudas D."/>
            <person name="Bentzer J."/>
            <person name="Ahren D."/>
            <person name="Johansson T."/>
            <person name="Persson P."/>
            <person name="Tunlid A."/>
        </authorList>
    </citation>
    <scope>NUCLEOTIDE SEQUENCE [LARGE SCALE GENOMIC DNA]</scope>
    <source>
        <strain evidence="4 5">CBS 175.51</strain>
    </source>
</reference>
<dbReference type="Proteomes" id="UP000541558">
    <property type="component" value="Unassembled WGS sequence"/>
</dbReference>
<evidence type="ECO:0000259" key="3">
    <source>
        <dbReference type="PROSITE" id="PS50158"/>
    </source>
</evidence>
<gene>
    <name evidence="4" type="ORF">D9611_001136</name>
</gene>
<accession>A0A8H5CHK1</accession>
<dbReference type="InterPro" id="IPR043502">
    <property type="entry name" value="DNA/RNA_pol_sf"/>
</dbReference>
<dbReference type="GO" id="GO:0003676">
    <property type="term" value="F:nucleic acid binding"/>
    <property type="evidence" value="ECO:0007669"/>
    <property type="project" value="InterPro"/>
</dbReference>
<dbReference type="PROSITE" id="PS50158">
    <property type="entry name" value="ZF_CCHC"/>
    <property type="match status" value="1"/>
</dbReference>
<evidence type="ECO:0000313" key="4">
    <source>
        <dbReference type="EMBL" id="KAF5341895.1"/>
    </source>
</evidence>
<dbReference type="PANTHER" id="PTHR33050">
    <property type="entry name" value="REVERSE TRANSCRIPTASE DOMAIN-CONTAINING PROTEIN"/>
    <property type="match status" value="1"/>
</dbReference>
<dbReference type="InterPro" id="IPR052055">
    <property type="entry name" value="Hepadnavirus_pol/RT"/>
</dbReference>
<dbReference type="InterPro" id="IPR000571">
    <property type="entry name" value="Znf_CCCH"/>
</dbReference>
<name>A0A8H5CHK1_9AGAR</name>
<dbReference type="AlphaFoldDB" id="A0A8H5CHK1"/>
<dbReference type="InterPro" id="IPR001878">
    <property type="entry name" value="Znf_CCHC"/>
</dbReference>
<evidence type="ECO:0000259" key="2">
    <source>
        <dbReference type="PROSITE" id="PS50103"/>
    </source>
</evidence>
<protein>
    <recommendedName>
        <fullName evidence="6">C3H1-type domain-containing protein</fullName>
    </recommendedName>
</protein>
<keyword evidence="1" id="KW-0479">Metal-binding</keyword>
<dbReference type="PANTHER" id="PTHR33050:SF7">
    <property type="entry name" value="RIBONUCLEASE H"/>
    <property type="match status" value="1"/>
</dbReference>
<keyword evidence="1" id="KW-0862">Zinc</keyword>
<feature type="zinc finger region" description="C3H1-type" evidence="1">
    <location>
        <begin position="292"/>
        <end position="321"/>
    </location>
</feature>
<dbReference type="SUPFAM" id="SSF56672">
    <property type="entry name" value="DNA/RNA polymerases"/>
    <property type="match status" value="1"/>
</dbReference>
<evidence type="ECO:0008006" key="6">
    <source>
        <dbReference type="Google" id="ProtNLM"/>
    </source>
</evidence>
<keyword evidence="1" id="KW-0863">Zinc-finger</keyword>
<feature type="domain" description="C3H1-type" evidence="2">
    <location>
        <begin position="292"/>
        <end position="321"/>
    </location>
</feature>
<dbReference type="GO" id="GO:0008270">
    <property type="term" value="F:zinc ion binding"/>
    <property type="evidence" value="ECO:0007669"/>
    <property type="project" value="UniProtKB-KW"/>
</dbReference>
<dbReference type="EMBL" id="JAACJK010000001">
    <property type="protein sequence ID" value="KAF5341895.1"/>
    <property type="molecule type" value="Genomic_DNA"/>
</dbReference>
<comment type="caution">
    <text evidence="4">The sequence shown here is derived from an EMBL/GenBank/DDBJ whole genome shotgun (WGS) entry which is preliminary data.</text>
</comment>
<keyword evidence="5" id="KW-1185">Reference proteome</keyword>